<proteinExistence type="predicted"/>
<dbReference type="RefSeq" id="WP_379031366.1">
    <property type="nucleotide sequence ID" value="NZ_JBHTLN010000001.1"/>
</dbReference>
<organism evidence="1 2">
    <name type="scientific">Methylophilus flavus</name>
    <dbReference type="NCBI Taxonomy" id="640084"/>
    <lineage>
        <taxon>Bacteria</taxon>
        <taxon>Pseudomonadati</taxon>
        <taxon>Pseudomonadota</taxon>
        <taxon>Betaproteobacteria</taxon>
        <taxon>Nitrosomonadales</taxon>
        <taxon>Methylophilaceae</taxon>
        <taxon>Methylophilus</taxon>
    </lineage>
</organism>
<gene>
    <name evidence="1" type="ORF">ACFQ2T_05060</name>
</gene>
<accession>A0ABW3P9J2</accession>
<keyword evidence="2" id="KW-1185">Reference proteome</keyword>
<comment type="caution">
    <text evidence="1">The sequence shown here is derived from an EMBL/GenBank/DDBJ whole genome shotgun (WGS) entry which is preliminary data.</text>
</comment>
<dbReference type="Proteomes" id="UP001597206">
    <property type="component" value="Unassembled WGS sequence"/>
</dbReference>
<reference evidence="2" key="1">
    <citation type="journal article" date="2019" name="Int. J. Syst. Evol. Microbiol.">
        <title>The Global Catalogue of Microorganisms (GCM) 10K type strain sequencing project: providing services to taxonomists for standard genome sequencing and annotation.</title>
        <authorList>
            <consortium name="The Broad Institute Genomics Platform"/>
            <consortium name="The Broad Institute Genome Sequencing Center for Infectious Disease"/>
            <person name="Wu L."/>
            <person name="Ma J."/>
        </authorList>
    </citation>
    <scope>NUCLEOTIDE SEQUENCE [LARGE SCALE GENOMIC DNA]</scope>
    <source>
        <strain evidence="2">CCUG 58411</strain>
    </source>
</reference>
<name>A0ABW3P9J2_9PROT</name>
<evidence type="ECO:0000313" key="2">
    <source>
        <dbReference type="Proteomes" id="UP001597206"/>
    </source>
</evidence>
<protein>
    <submittedName>
        <fullName evidence="1">Uncharacterized protein</fullName>
    </submittedName>
</protein>
<evidence type="ECO:0000313" key="1">
    <source>
        <dbReference type="EMBL" id="MFD1121863.1"/>
    </source>
</evidence>
<dbReference type="EMBL" id="JBHTLN010000001">
    <property type="protein sequence ID" value="MFD1121863.1"/>
    <property type="molecule type" value="Genomic_DNA"/>
</dbReference>
<sequence length="91" mass="9998">MRTVEECLDDLQDDAFPYSETLLEFMDEETAEGMLKALCQAAQTGNTASLPSLALSLGNAINEAMHKRAAGESLRTRTPFVTNFDELRDVA</sequence>